<comment type="caution">
    <text evidence="1">The sequence shown here is derived from an EMBL/GenBank/DDBJ whole genome shotgun (WGS) entry which is preliminary data.</text>
</comment>
<evidence type="ECO:0000313" key="2">
    <source>
        <dbReference type="Proteomes" id="UP000318864"/>
    </source>
</evidence>
<sequence>MSADVSFSDEVEALLDDWQPDRVKPDDYDPEEAEGFLTQFYTTRSEYREGIDSIPELNTRFEEYSNHSWKVNSVKGVGVDSDSDSRGLKLVFQLADDSKLNEWEVTDFRETDDTRDFMVAAGIGSRSYSFDISDNYISDFDITVAHEYVGKFDLPPDDFWGYEVENQDPNEIMHTLLSDCSHLLPIIVAFFDEIPSYNLEPTDPGGHSIYLP</sequence>
<accession>A0A4S3TQQ8</accession>
<reference evidence="1 2" key="1">
    <citation type="submission" date="2018-10" db="EMBL/GenBank/DDBJ databases">
        <title>Natronolimnobius sp. XQ-INN 246 isolated from Inner Mongolia Autonomous Region of China.</title>
        <authorList>
            <person name="Xue Q."/>
        </authorList>
    </citation>
    <scope>NUCLEOTIDE SEQUENCE [LARGE SCALE GENOMIC DNA]</scope>
    <source>
        <strain evidence="1 2">XQ-INN 246</strain>
    </source>
</reference>
<evidence type="ECO:0000313" key="1">
    <source>
        <dbReference type="EMBL" id="THE64888.1"/>
    </source>
</evidence>
<keyword evidence="2" id="KW-1185">Reference proteome</keyword>
<organism evidence="1 2">
    <name type="scientific">Salinadaptatus halalkaliphilus</name>
    <dbReference type="NCBI Taxonomy" id="2419781"/>
    <lineage>
        <taxon>Archaea</taxon>
        <taxon>Methanobacteriati</taxon>
        <taxon>Methanobacteriota</taxon>
        <taxon>Stenosarchaea group</taxon>
        <taxon>Halobacteria</taxon>
        <taxon>Halobacteriales</taxon>
        <taxon>Natrialbaceae</taxon>
        <taxon>Salinadaptatus</taxon>
    </lineage>
</organism>
<name>A0A4S3TQQ8_9EURY</name>
<protein>
    <submittedName>
        <fullName evidence="1">Uncharacterized protein</fullName>
    </submittedName>
</protein>
<proteinExistence type="predicted"/>
<dbReference type="EMBL" id="RBZW01000023">
    <property type="protein sequence ID" value="THE64888.1"/>
    <property type="molecule type" value="Genomic_DNA"/>
</dbReference>
<dbReference type="Proteomes" id="UP000318864">
    <property type="component" value="Unassembled WGS sequence"/>
</dbReference>
<dbReference type="AlphaFoldDB" id="A0A4S3TQQ8"/>
<gene>
    <name evidence="1" type="ORF">D8Y22_10610</name>
</gene>